<name>A0ABU6IE57_9ENTR</name>
<dbReference type="EMBL" id="JAYMCU010000410">
    <property type="protein sequence ID" value="MEC3939846.1"/>
    <property type="molecule type" value="Genomic_DNA"/>
</dbReference>
<dbReference type="PROSITE" id="PS51737">
    <property type="entry name" value="RECOMBINASE_DNA_BIND"/>
    <property type="match status" value="1"/>
</dbReference>
<dbReference type="Pfam" id="PF07508">
    <property type="entry name" value="Recombinase"/>
    <property type="match status" value="1"/>
</dbReference>
<reference evidence="4 5" key="1">
    <citation type="submission" date="2024-01" db="EMBL/GenBank/DDBJ databases">
        <title>Comparative Genomics of Leclercia adecarboxylata Strains Isolated from Several Sources.</title>
        <authorList>
            <person name="Yescas-Zazueta V."/>
            <person name="Balbuena-Alonso M.G."/>
            <person name="Valencia D."/>
            <person name="Mendez-Pfeiffer P.A."/>
            <person name="Ballesteros-Monrreal M.G."/>
            <person name="Rocha-Gracia R.D.C."/>
            <person name="Barrios-Villa E."/>
        </authorList>
    </citation>
    <scope>NUCLEOTIDE SEQUENCE [LARGE SCALE GENOMIC DNA]</scope>
    <source>
        <strain evidence="4 5">33MEM</strain>
    </source>
</reference>
<dbReference type="InterPro" id="IPR025827">
    <property type="entry name" value="Zn_ribbon_recom_dom"/>
</dbReference>
<evidence type="ECO:0000313" key="5">
    <source>
        <dbReference type="Proteomes" id="UP001357437"/>
    </source>
</evidence>
<organism evidence="4 5">
    <name type="scientific">Leclercia adecarboxylata</name>
    <dbReference type="NCBI Taxonomy" id="83655"/>
    <lineage>
        <taxon>Bacteria</taxon>
        <taxon>Pseudomonadati</taxon>
        <taxon>Pseudomonadota</taxon>
        <taxon>Gammaproteobacteria</taxon>
        <taxon>Enterobacterales</taxon>
        <taxon>Enterobacteriaceae</taxon>
        <taxon>Leclercia</taxon>
    </lineage>
</organism>
<keyword evidence="5" id="KW-1185">Reference proteome</keyword>
<dbReference type="PANTHER" id="PTHR30461">
    <property type="entry name" value="DNA-INVERTASE FROM LAMBDOID PROPHAGE"/>
    <property type="match status" value="1"/>
</dbReference>
<comment type="caution">
    <text evidence="4">The sequence shown here is derived from an EMBL/GenBank/DDBJ whole genome shotgun (WGS) entry which is preliminary data.</text>
</comment>
<evidence type="ECO:0000256" key="2">
    <source>
        <dbReference type="ARBA" id="ARBA00023172"/>
    </source>
</evidence>
<feature type="non-terminal residue" evidence="4">
    <location>
        <position position="1"/>
    </location>
</feature>
<dbReference type="Proteomes" id="UP001357437">
    <property type="component" value="Unassembled WGS sequence"/>
</dbReference>
<dbReference type="InterPro" id="IPR011109">
    <property type="entry name" value="DNA_bind_recombinase_dom"/>
</dbReference>
<accession>A0ABU6IE57</accession>
<dbReference type="InterPro" id="IPR038109">
    <property type="entry name" value="DNA_bind_recomb_sf"/>
</dbReference>
<protein>
    <submittedName>
        <fullName evidence="4">Recombinase family protein</fullName>
    </submittedName>
</protein>
<feature type="domain" description="Recombinase" evidence="3">
    <location>
        <begin position="19"/>
        <end position="152"/>
    </location>
</feature>
<evidence type="ECO:0000313" key="4">
    <source>
        <dbReference type="EMBL" id="MEC3939846.1"/>
    </source>
</evidence>
<keyword evidence="1" id="KW-0238">DNA-binding</keyword>
<gene>
    <name evidence="4" type="ORF">VOF76_27510</name>
</gene>
<dbReference type="RefSeq" id="WP_326293509.1">
    <property type="nucleotide sequence ID" value="NZ_JAYMCU010000410.1"/>
</dbReference>
<evidence type="ECO:0000259" key="3">
    <source>
        <dbReference type="PROSITE" id="PS51737"/>
    </source>
</evidence>
<feature type="non-terminal residue" evidence="4">
    <location>
        <position position="218"/>
    </location>
</feature>
<dbReference type="Pfam" id="PF13408">
    <property type="entry name" value="Zn_ribbon_recom"/>
    <property type="match status" value="1"/>
</dbReference>
<evidence type="ECO:0000256" key="1">
    <source>
        <dbReference type="ARBA" id="ARBA00023125"/>
    </source>
</evidence>
<dbReference type="Gene3D" id="3.90.1750.20">
    <property type="entry name" value="Putative Large Serine Recombinase, Chain B, Domain 2"/>
    <property type="match status" value="1"/>
</dbReference>
<dbReference type="InterPro" id="IPR050639">
    <property type="entry name" value="SSR_resolvase"/>
</dbReference>
<keyword evidence="2" id="KW-0233">DNA recombination</keyword>
<dbReference type="PANTHER" id="PTHR30461:SF2">
    <property type="entry name" value="SERINE RECOMBINASE PINE-RELATED"/>
    <property type="match status" value="1"/>
</dbReference>
<proteinExistence type="predicted"/>
<sequence length="218" mass="25288">KRKATAEEQGTALNNNTPDWLSLSEDKQAYIINTVNVEKITNIFKMYVNGMGVTEIVKTLNANGDRYNDRGWNLVTVYNKLRDRRLNGYLVGKYKTVSQRDDETDEEAEKRLLKNRKARHEANLNAIRIYPIVIGDELFSKVESLMDKNIQARKPRSTTTKQRNLFNGISRCLVCGSPMNVQSMSNGSQYFRCYRQRTKDEHCDSKLVRYSDSERFLL</sequence>